<evidence type="ECO:0000313" key="2">
    <source>
        <dbReference type="Proteomes" id="UP000194141"/>
    </source>
</evidence>
<comment type="caution">
    <text evidence="1">The sequence shown here is derived from an EMBL/GenBank/DDBJ whole genome shotgun (WGS) entry which is preliminary data.</text>
</comment>
<reference evidence="1 2" key="1">
    <citation type="journal article" date="2017" name="Front. Microbiol.">
        <title>Genome Sequence of Desulfurella amilsii Strain TR1 and Comparative Genomics of Desulfurellaceae Family.</title>
        <authorList>
            <person name="Florentino A.P."/>
            <person name="Stams A.J."/>
            <person name="Sanchez-Andrea I."/>
        </authorList>
    </citation>
    <scope>NUCLEOTIDE SEQUENCE [LARGE SCALE GENOMIC DNA]</scope>
    <source>
        <strain evidence="1 2">TR1</strain>
    </source>
</reference>
<keyword evidence="2" id="KW-1185">Reference proteome</keyword>
<name>A0A1X4XVX8_9BACT</name>
<organism evidence="1 2">
    <name type="scientific">Desulfurella amilsii</name>
    <dbReference type="NCBI Taxonomy" id="1562698"/>
    <lineage>
        <taxon>Bacteria</taxon>
        <taxon>Pseudomonadati</taxon>
        <taxon>Campylobacterota</taxon>
        <taxon>Desulfurellia</taxon>
        <taxon>Desulfurellales</taxon>
        <taxon>Desulfurellaceae</taxon>
        <taxon>Desulfurella</taxon>
    </lineage>
</organism>
<sequence length="49" mass="5797">MLLALSAKVIDKIIKTINIRLKLFFIYSILLKNKIFTNTQYAINKNKKR</sequence>
<protein>
    <submittedName>
        <fullName evidence="1">Uncharacterized protein</fullName>
    </submittedName>
</protein>
<proteinExistence type="predicted"/>
<evidence type="ECO:0000313" key="1">
    <source>
        <dbReference type="EMBL" id="OSS41664.1"/>
    </source>
</evidence>
<gene>
    <name evidence="1" type="ORF">DESAMIL20_1217</name>
</gene>
<dbReference type="AlphaFoldDB" id="A0A1X4XVX8"/>
<accession>A0A1X4XVX8</accession>
<dbReference type="Proteomes" id="UP000194141">
    <property type="component" value="Unassembled WGS sequence"/>
</dbReference>
<dbReference type="EMBL" id="MDSU01000018">
    <property type="protein sequence ID" value="OSS41664.1"/>
    <property type="molecule type" value="Genomic_DNA"/>
</dbReference>